<evidence type="ECO:0000313" key="4">
    <source>
        <dbReference type="Proteomes" id="UP000225108"/>
    </source>
</evidence>
<accession>A0A2G3PTA5</accession>
<evidence type="ECO:0000313" key="3">
    <source>
        <dbReference type="EMBL" id="PHV68991.1"/>
    </source>
</evidence>
<feature type="region of interest" description="Disordered" evidence="1">
    <location>
        <begin position="1"/>
        <end position="50"/>
    </location>
</feature>
<dbReference type="Pfam" id="PF03781">
    <property type="entry name" value="FGE-sulfatase"/>
    <property type="match status" value="1"/>
</dbReference>
<gene>
    <name evidence="3" type="ORF">CSW57_05045</name>
</gene>
<dbReference type="InterPro" id="IPR005532">
    <property type="entry name" value="SUMF_dom"/>
</dbReference>
<evidence type="ECO:0000256" key="1">
    <source>
        <dbReference type="SAM" id="MobiDB-lite"/>
    </source>
</evidence>
<evidence type="ECO:0000259" key="2">
    <source>
        <dbReference type="Pfam" id="PF03781"/>
    </source>
</evidence>
<proteinExistence type="predicted"/>
<feature type="domain" description="Sulfatase-modifying factor enzyme-like" evidence="2">
    <location>
        <begin position="29"/>
        <end position="305"/>
    </location>
</feature>
<dbReference type="InterPro" id="IPR051043">
    <property type="entry name" value="Sulfatase_Mod_Factor_Kinase"/>
</dbReference>
<dbReference type="RefSeq" id="WP_099382063.1">
    <property type="nucleotide sequence ID" value="NZ_PEBD01000004.1"/>
</dbReference>
<reference evidence="3 4" key="1">
    <citation type="submission" date="2017-10" db="EMBL/GenBank/DDBJ databases">
        <title>The draft genome sequence of Williamsia sp. BULT 1.1 isolated from the semi-arid grassland soils from South Africa.</title>
        <authorList>
            <person name="Kabwe M.H."/>
            <person name="Govender N."/>
            <person name="Mutseka Lunga P."/>
            <person name="Vikram S."/>
            <person name="Makhalanyane T.P."/>
        </authorList>
    </citation>
    <scope>NUCLEOTIDE SEQUENCE [LARGE SCALE GENOMIC DNA]</scope>
    <source>
        <strain evidence="3 4">BULT 1.1</strain>
    </source>
</reference>
<dbReference type="SUPFAM" id="SSF56436">
    <property type="entry name" value="C-type lectin-like"/>
    <property type="match status" value="1"/>
</dbReference>
<dbReference type="GO" id="GO:0120147">
    <property type="term" value="F:formylglycine-generating oxidase activity"/>
    <property type="evidence" value="ECO:0007669"/>
    <property type="project" value="TreeGrafter"/>
</dbReference>
<dbReference type="EMBL" id="PEBD01000004">
    <property type="protein sequence ID" value="PHV68991.1"/>
    <property type="molecule type" value="Genomic_DNA"/>
</dbReference>
<dbReference type="Gene3D" id="3.90.1580.10">
    <property type="entry name" value="paralog of FGE (formylglycine-generating enzyme)"/>
    <property type="match status" value="1"/>
</dbReference>
<dbReference type="AlphaFoldDB" id="A0A2G3PTA5"/>
<sequence length="307" mass="33104">MSCCTPRSEGTPELSAPTIEGRGMHRVPQVSIPDGTFTMGDSTGDGFAADGESPLHDVAVSAFDIDAVTVSNNDFAEFVATTGYATVAERQGSSAVFQSLVAEGSDVVGRSPTAPWWLAVAGADWAHPFGPTSDLDGLDDHPVVHISWHDAQAYCEWSGRRLPTEAQWECAARGGIAGARYPWGDELLAADGTWQCNIWQGEFPSNNTGDDGFVGTAPVTAFAPNGFGLWQMAGNVWEWCEDRFDPRYYRNGNVVDPAGPQRGRARVLRGGSYLCHDSYCNRYRNSARSHNTPESSMGNAGFRTVGR</sequence>
<feature type="region of interest" description="Disordered" evidence="1">
    <location>
        <begin position="287"/>
        <end position="307"/>
    </location>
</feature>
<dbReference type="PANTHER" id="PTHR23150:SF19">
    <property type="entry name" value="FORMYLGLYCINE-GENERATING ENZYME"/>
    <property type="match status" value="1"/>
</dbReference>
<organism evidence="3 4">
    <name type="scientific">Williamsia marianensis</name>
    <dbReference type="NCBI Taxonomy" id="85044"/>
    <lineage>
        <taxon>Bacteria</taxon>
        <taxon>Bacillati</taxon>
        <taxon>Actinomycetota</taxon>
        <taxon>Actinomycetes</taxon>
        <taxon>Mycobacteriales</taxon>
        <taxon>Nocardiaceae</taxon>
        <taxon>Williamsia</taxon>
    </lineage>
</organism>
<name>A0A2G3PTA5_WILMA</name>
<dbReference type="InterPro" id="IPR016187">
    <property type="entry name" value="CTDL_fold"/>
</dbReference>
<dbReference type="PANTHER" id="PTHR23150">
    <property type="entry name" value="SULFATASE MODIFYING FACTOR 1, 2"/>
    <property type="match status" value="1"/>
</dbReference>
<dbReference type="InterPro" id="IPR042095">
    <property type="entry name" value="SUMF_sf"/>
</dbReference>
<protein>
    <submittedName>
        <fullName evidence="3">Sulfatase modifying factor 1 (C-alpha-formyglycine-generating enzyme 1)</fullName>
    </submittedName>
</protein>
<dbReference type="Proteomes" id="UP000225108">
    <property type="component" value="Unassembled WGS sequence"/>
</dbReference>
<comment type="caution">
    <text evidence="3">The sequence shown here is derived from an EMBL/GenBank/DDBJ whole genome shotgun (WGS) entry which is preliminary data.</text>
</comment>
<feature type="compositionally biased region" description="Polar residues" evidence="1">
    <location>
        <begin position="287"/>
        <end position="298"/>
    </location>
</feature>